<evidence type="ECO:0000256" key="1">
    <source>
        <dbReference type="ARBA" id="ARBA00007626"/>
    </source>
</evidence>
<feature type="repeat" description="PPR" evidence="3">
    <location>
        <begin position="150"/>
        <end position="184"/>
    </location>
</feature>
<comment type="similarity">
    <text evidence="1">Belongs to the PPR family. P subfamily.</text>
</comment>
<evidence type="ECO:0000256" key="2">
    <source>
        <dbReference type="ARBA" id="ARBA00022737"/>
    </source>
</evidence>
<dbReference type="NCBIfam" id="TIGR00756">
    <property type="entry name" value="PPR"/>
    <property type="match status" value="4"/>
</dbReference>
<sequence length="282" mass="31261">MKSVKIPPGENTFASLFNGLKRNSCFQESHFLLHEMLKNGFVPSERQYSSLIMNMFKNGNIQGAFKLKDEMEALSVVSSCHVAESAMVRGLVQNGKTEEGLFLLKWMLRRNIVPTVPTFTDVIHVLCKEGKLSEALGIKVLMEKHGARPDVVTYNVIITALCREGDVARAFEFYEELEKRNVCANTTTFSILGSVICNENDCVRGKRILNDLEERGLVSGDSSAQAWNERLSEAMANIDLLRRKSPRRIAMGPPAATTFEKSKGAAAADGEASGLSWRRRGA</sequence>
<protein>
    <submittedName>
        <fullName evidence="5">Pentatricopeptide repeat-containing protein at5g55840</fullName>
    </submittedName>
</protein>
<dbReference type="Pfam" id="PF13041">
    <property type="entry name" value="PPR_2"/>
    <property type="match status" value="1"/>
</dbReference>
<evidence type="ECO:0000256" key="4">
    <source>
        <dbReference type="SAM" id="MobiDB-lite"/>
    </source>
</evidence>
<dbReference type="Pfam" id="PF01535">
    <property type="entry name" value="PPR"/>
    <property type="match status" value="4"/>
</dbReference>
<feature type="region of interest" description="Disordered" evidence="4">
    <location>
        <begin position="251"/>
        <end position="282"/>
    </location>
</feature>
<dbReference type="Proteomes" id="UP000653305">
    <property type="component" value="Unassembled WGS sequence"/>
</dbReference>
<dbReference type="PROSITE" id="PS51375">
    <property type="entry name" value="PPR"/>
    <property type="match status" value="4"/>
</dbReference>
<dbReference type="EMBL" id="BMAC01000830">
    <property type="protein sequence ID" value="GFQ03443.1"/>
    <property type="molecule type" value="Genomic_DNA"/>
</dbReference>
<gene>
    <name evidence="5" type="ORF">PHJA_002488100</name>
</gene>
<dbReference type="OrthoDB" id="185373at2759"/>
<dbReference type="PANTHER" id="PTHR47941">
    <property type="entry name" value="PENTATRICOPEPTIDE REPEAT-CONTAINING PROTEIN 3, MITOCHONDRIAL"/>
    <property type="match status" value="1"/>
</dbReference>
<feature type="repeat" description="PPR" evidence="3">
    <location>
        <begin position="80"/>
        <end position="114"/>
    </location>
</feature>
<dbReference type="InterPro" id="IPR011990">
    <property type="entry name" value="TPR-like_helical_dom_sf"/>
</dbReference>
<comment type="caution">
    <text evidence="5">The sequence shown here is derived from an EMBL/GenBank/DDBJ whole genome shotgun (WGS) entry which is preliminary data.</text>
</comment>
<evidence type="ECO:0000256" key="3">
    <source>
        <dbReference type="PROSITE-ProRule" id="PRU00708"/>
    </source>
</evidence>
<dbReference type="Gene3D" id="1.25.40.10">
    <property type="entry name" value="Tetratricopeptide repeat domain"/>
    <property type="match status" value="2"/>
</dbReference>
<proteinExistence type="inferred from homology"/>
<organism evidence="5 6">
    <name type="scientific">Phtheirospermum japonicum</name>
    <dbReference type="NCBI Taxonomy" id="374723"/>
    <lineage>
        <taxon>Eukaryota</taxon>
        <taxon>Viridiplantae</taxon>
        <taxon>Streptophyta</taxon>
        <taxon>Embryophyta</taxon>
        <taxon>Tracheophyta</taxon>
        <taxon>Spermatophyta</taxon>
        <taxon>Magnoliopsida</taxon>
        <taxon>eudicotyledons</taxon>
        <taxon>Gunneridae</taxon>
        <taxon>Pentapetalae</taxon>
        <taxon>asterids</taxon>
        <taxon>lamiids</taxon>
        <taxon>Lamiales</taxon>
        <taxon>Orobanchaceae</taxon>
        <taxon>Orobanchaceae incertae sedis</taxon>
        <taxon>Phtheirospermum</taxon>
    </lineage>
</organism>
<dbReference type="InterPro" id="IPR002885">
    <property type="entry name" value="PPR_rpt"/>
</dbReference>
<name>A0A830CYS3_9LAMI</name>
<accession>A0A830CYS3</accession>
<keyword evidence="2" id="KW-0677">Repeat</keyword>
<feature type="repeat" description="PPR" evidence="3">
    <location>
        <begin position="115"/>
        <end position="149"/>
    </location>
</feature>
<evidence type="ECO:0000313" key="5">
    <source>
        <dbReference type="EMBL" id="GFQ03443.1"/>
    </source>
</evidence>
<feature type="repeat" description="PPR" evidence="3">
    <location>
        <begin position="9"/>
        <end position="43"/>
    </location>
</feature>
<evidence type="ECO:0000313" key="6">
    <source>
        <dbReference type="Proteomes" id="UP000653305"/>
    </source>
</evidence>
<reference evidence="5" key="1">
    <citation type="submission" date="2020-07" db="EMBL/GenBank/DDBJ databases">
        <title>Ethylene signaling mediates host invasion by parasitic plants.</title>
        <authorList>
            <person name="Yoshida S."/>
        </authorList>
    </citation>
    <scope>NUCLEOTIDE SEQUENCE</scope>
    <source>
        <strain evidence="5">Okayama</strain>
    </source>
</reference>
<dbReference type="AlphaFoldDB" id="A0A830CYS3"/>
<keyword evidence="6" id="KW-1185">Reference proteome</keyword>